<keyword evidence="1" id="KW-0479">Metal-binding</keyword>
<dbReference type="InterPro" id="IPR008972">
    <property type="entry name" value="Cupredoxin"/>
</dbReference>
<evidence type="ECO:0000256" key="4">
    <source>
        <dbReference type="ARBA" id="ARBA00082491"/>
    </source>
</evidence>
<evidence type="ECO:0000256" key="2">
    <source>
        <dbReference type="ARBA" id="ARBA00023008"/>
    </source>
</evidence>
<keyword evidence="5" id="KW-0732">Signal</keyword>
<dbReference type="GO" id="GO:0005886">
    <property type="term" value="C:plasma membrane"/>
    <property type="evidence" value="ECO:0007669"/>
    <property type="project" value="TreeGrafter"/>
</dbReference>
<dbReference type="Pfam" id="PF02298">
    <property type="entry name" value="Cu_bind_like"/>
    <property type="match status" value="1"/>
</dbReference>
<proteinExistence type="predicted"/>
<evidence type="ECO:0000259" key="6">
    <source>
        <dbReference type="PROSITE" id="PS51485"/>
    </source>
</evidence>
<dbReference type="FunFam" id="2.60.40.420:FF:000013">
    <property type="entry name" value="basic blue protein-like"/>
    <property type="match status" value="1"/>
</dbReference>
<evidence type="ECO:0000256" key="1">
    <source>
        <dbReference type="ARBA" id="ARBA00022723"/>
    </source>
</evidence>
<feature type="signal peptide" evidence="5">
    <location>
        <begin position="1"/>
        <end position="25"/>
    </location>
</feature>
<dbReference type="Proteomes" id="UP001054889">
    <property type="component" value="Unassembled WGS sequence"/>
</dbReference>
<dbReference type="PANTHER" id="PTHR33021">
    <property type="entry name" value="BLUE COPPER PROTEIN"/>
    <property type="match status" value="1"/>
</dbReference>
<dbReference type="PROSITE" id="PS51485">
    <property type="entry name" value="PHYTOCYANIN"/>
    <property type="match status" value="1"/>
</dbReference>
<evidence type="ECO:0000256" key="5">
    <source>
        <dbReference type="SAM" id="SignalP"/>
    </source>
</evidence>
<keyword evidence="8" id="KW-1185">Reference proteome</keyword>
<feature type="chain" id="PRO_5043596185" description="Plantacyanin" evidence="5">
    <location>
        <begin position="26"/>
        <end position="117"/>
    </location>
</feature>
<reference evidence="7" key="1">
    <citation type="journal article" date="2018" name="DNA Res.">
        <title>Multiple hybrid de novo genome assembly of finger millet, an orphan allotetraploid crop.</title>
        <authorList>
            <person name="Hatakeyama M."/>
            <person name="Aluri S."/>
            <person name="Balachadran M.T."/>
            <person name="Sivarajan S.R."/>
            <person name="Patrignani A."/>
            <person name="Gruter S."/>
            <person name="Poveda L."/>
            <person name="Shimizu-Inatsugi R."/>
            <person name="Baeten J."/>
            <person name="Francoijs K.J."/>
            <person name="Nataraja K.N."/>
            <person name="Reddy Y.A.N."/>
            <person name="Phadnis S."/>
            <person name="Ravikumar R.L."/>
            <person name="Schlapbach R."/>
            <person name="Sreeman S.M."/>
            <person name="Shimizu K.K."/>
        </authorList>
    </citation>
    <scope>NUCLEOTIDE SEQUENCE</scope>
</reference>
<dbReference type="InterPro" id="IPR003245">
    <property type="entry name" value="Phytocyanin_dom"/>
</dbReference>
<organism evidence="7 8">
    <name type="scientific">Eleusine coracana subsp. coracana</name>
    <dbReference type="NCBI Taxonomy" id="191504"/>
    <lineage>
        <taxon>Eukaryota</taxon>
        <taxon>Viridiplantae</taxon>
        <taxon>Streptophyta</taxon>
        <taxon>Embryophyta</taxon>
        <taxon>Tracheophyta</taxon>
        <taxon>Spermatophyta</taxon>
        <taxon>Magnoliopsida</taxon>
        <taxon>Liliopsida</taxon>
        <taxon>Poales</taxon>
        <taxon>Poaceae</taxon>
        <taxon>PACMAD clade</taxon>
        <taxon>Chloridoideae</taxon>
        <taxon>Cynodonteae</taxon>
        <taxon>Eleusininae</taxon>
        <taxon>Eleusine</taxon>
    </lineage>
</organism>
<dbReference type="InterPro" id="IPR041844">
    <property type="entry name" value="Plantacyanin"/>
</dbReference>
<dbReference type="PANTHER" id="PTHR33021:SF424">
    <property type="entry name" value="BASIC BLUE PROTEIN"/>
    <property type="match status" value="1"/>
</dbReference>
<dbReference type="GO" id="GO:0009055">
    <property type="term" value="F:electron transfer activity"/>
    <property type="evidence" value="ECO:0007669"/>
    <property type="project" value="InterPro"/>
</dbReference>
<gene>
    <name evidence="7" type="primary">gb06779</name>
    <name evidence="7" type="ORF">PR202_gb06779</name>
</gene>
<evidence type="ECO:0000313" key="7">
    <source>
        <dbReference type="EMBL" id="GJN19497.1"/>
    </source>
</evidence>
<dbReference type="GO" id="GO:0046872">
    <property type="term" value="F:metal ion binding"/>
    <property type="evidence" value="ECO:0007669"/>
    <property type="project" value="UniProtKB-KW"/>
</dbReference>
<dbReference type="Gene3D" id="2.60.40.420">
    <property type="entry name" value="Cupredoxins - blue copper proteins"/>
    <property type="match status" value="1"/>
</dbReference>
<keyword evidence="3" id="KW-1015">Disulfide bond</keyword>
<evidence type="ECO:0000313" key="8">
    <source>
        <dbReference type="Proteomes" id="UP001054889"/>
    </source>
</evidence>
<dbReference type="InterPro" id="IPR039391">
    <property type="entry name" value="Phytocyanin-like"/>
</dbReference>
<comment type="caution">
    <text evidence="7">The sequence shown here is derived from an EMBL/GenBank/DDBJ whole genome shotgun (WGS) entry which is preliminary data.</text>
</comment>
<dbReference type="SUPFAM" id="SSF49503">
    <property type="entry name" value="Cupredoxins"/>
    <property type="match status" value="1"/>
</dbReference>
<keyword evidence="2" id="KW-0186">Copper</keyword>
<accession>A0AAV5EAF4</accession>
<protein>
    <recommendedName>
        <fullName evidence="4">Plantacyanin</fullName>
    </recommendedName>
</protein>
<reference evidence="7" key="2">
    <citation type="submission" date="2021-12" db="EMBL/GenBank/DDBJ databases">
        <title>Resequencing data analysis of finger millet.</title>
        <authorList>
            <person name="Hatakeyama M."/>
            <person name="Aluri S."/>
            <person name="Balachadran M.T."/>
            <person name="Sivarajan S.R."/>
            <person name="Poveda L."/>
            <person name="Shimizu-Inatsugi R."/>
            <person name="Schlapbach R."/>
            <person name="Sreeman S.M."/>
            <person name="Shimizu K.K."/>
        </authorList>
    </citation>
    <scope>NUCLEOTIDE SEQUENCE</scope>
</reference>
<sequence length="117" mass="12358">MATGSTGKVVMALVALCCMMFVAQAAKYHVDWVMNMRGWGNGRSFAAGDVLVFDYAAGAHNVVVVDQTGYNTCTPSAGAPTYTSGHDRITLHRGTNLFICSFPGHCNGGMKIAVTAH</sequence>
<name>A0AAV5EAF4_ELECO</name>
<dbReference type="EMBL" id="BQKI01000074">
    <property type="protein sequence ID" value="GJN19497.1"/>
    <property type="molecule type" value="Genomic_DNA"/>
</dbReference>
<feature type="domain" description="Phytocyanin" evidence="6">
    <location>
        <begin position="26"/>
        <end position="117"/>
    </location>
</feature>
<dbReference type="AlphaFoldDB" id="A0AAV5EAF4"/>
<dbReference type="CDD" id="cd11013">
    <property type="entry name" value="Plantacyanin"/>
    <property type="match status" value="1"/>
</dbReference>
<evidence type="ECO:0000256" key="3">
    <source>
        <dbReference type="ARBA" id="ARBA00023157"/>
    </source>
</evidence>